<dbReference type="InterPro" id="IPR013467">
    <property type="entry name" value="HNH78-like"/>
</dbReference>
<dbReference type="EMBL" id="CP013118">
    <property type="protein sequence ID" value="ALO16818.1"/>
    <property type="molecule type" value="Genomic_DNA"/>
</dbReference>
<name>A0A0S2I3H0_9BACT</name>
<organism evidence="1 2">
    <name type="scientific">Salinivirga cyanobacteriivorans</name>
    <dbReference type="NCBI Taxonomy" id="1307839"/>
    <lineage>
        <taxon>Bacteria</taxon>
        <taxon>Pseudomonadati</taxon>
        <taxon>Bacteroidota</taxon>
        <taxon>Bacteroidia</taxon>
        <taxon>Bacteroidales</taxon>
        <taxon>Salinivirgaceae</taxon>
        <taxon>Salinivirga</taxon>
    </lineage>
</organism>
<protein>
    <recommendedName>
        <fullName evidence="3">TIGR02646 family protein</fullName>
    </recommendedName>
</protein>
<evidence type="ECO:0000313" key="2">
    <source>
        <dbReference type="Proteomes" id="UP000064893"/>
    </source>
</evidence>
<reference evidence="1 2" key="1">
    <citation type="submission" date="2015-11" db="EMBL/GenBank/DDBJ databases">
        <title>Description and complete genome sequence of a novel strain predominating in hypersaline microbial mats and representing a new family of the Bacteriodetes phylum.</title>
        <authorList>
            <person name="Spring S."/>
            <person name="Bunk B."/>
            <person name="Sproer C."/>
            <person name="Klenk H.-P."/>
        </authorList>
    </citation>
    <scope>NUCLEOTIDE SEQUENCE [LARGE SCALE GENOMIC DNA]</scope>
    <source>
        <strain evidence="1 2">L21-Spi-D4</strain>
    </source>
</reference>
<gene>
    <name evidence="1" type="ORF">L21SP5_03203</name>
</gene>
<dbReference type="RefSeq" id="WP_057954168.1">
    <property type="nucleotide sequence ID" value="NZ_CP013118.1"/>
</dbReference>
<dbReference type="NCBIfam" id="TIGR02646">
    <property type="entry name" value="retron system putative HNH endonuclease"/>
    <property type="match status" value="1"/>
</dbReference>
<accession>A0A0S2I3H0</accession>
<evidence type="ECO:0000313" key="1">
    <source>
        <dbReference type="EMBL" id="ALO16818.1"/>
    </source>
</evidence>
<dbReference type="AlphaFoldDB" id="A0A0S2I3H0"/>
<dbReference type="STRING" id="1307839.L21SP5_03203"/>
<evidence type="ECO:0008006" key="3">
    <source>
        <dbReference type="Google" id="ProtNLM"/>
    </source>
</evidence>
<dbReference type="Proteomes" id="UP000064893">
    <property type="component" value="Chromosome"/>
</dbReference>
<keyword evidence="2" id="KW-1185">Reference proteome</keyword>
<dbReference type="KEGG" id="blq:L21SP5_03203"/>
<dbReference type="OrthoDB" id="1340280at2"/>
<sequence>MKQIIKNNEPRSLIQHRAQRGNYDNLNKDELRTSLITEQGHICCYCMCRIPHKLKPEEIEKNYPDSKIEHVKCQSKNRPLELTYQNLLLSCNGKHGYPRQMQTCDSHKGENDLSFNPAETQRNIENFIKYSANGEIFSDDETINQELNEVLNLNTKDLKDIRELFYKDIQTRIIREGKKRKGKDIQKRFYESEKEQLLTLKDGKFEPYCMIGIYLINKKLSKYN</sequence>
<proteinExistence type="predicted"/>